<dbReference type="PANTHER" id="PTHR21669:SF10">
    <property type="entry name" value="UBINUCLEIN-2"/>
    <property type="match status" value="1"/>
</dbReference>
<evidence type="ECO:0000313" key="3">
    <source>
        <dbReference type="Proteomes" id="UP001529510"/>
    </source>
</evidence>
<reference evidence="2 3" key="1">
    <citation type="submission" date="2024-05" db="EMBL/GenBank/DDBJ databases">
        <title>Genome sequencing and assembly of Indian major carp, Cirrhinus mrigala (Hamilton, 1822).</title>
        <authorList>
            <person name="Mohindra V."/>
            <person name="Chowdhury L.M."/>
            <person name="Lal K."/>
            <person name="Jena J.K."/>
        </authorList>
    </citation>
    <scope>NUCLEOTIDE SEQUENCE [LARGE SCALE GENOMIC DNA]</scope>
    <source>
        <strain evidence="2">CM1030</strain>
        <tissue evidence="2">Blood</tissue>
    </source>
</reference>
<comment type="caution">
    <text evidence="2">The sequence shown here is derived from an EMBL/GenBank/DDBJ whole genome shotgun (WGS) entry which is preliminary data.</text>
</comment>
<sequence>IELQVQEQPATVRSAVYSHLEAFVPCNKEALQKRLKKLSLNIQDDRLRTPLLKLKLAVCSVMPEQIARYNMDCMAK</sequence>
<dbReference type="PANTHER" id="PTHR21669">
    <property type="entry name" value="CAPZ-INTERACTING PROTEIN AND RELATED PROTEINS"/>
    <property type="match status" value="1"/>
</dbReference>
<dbReference type="Pfam" id="PF14075">
    <property type="entry name" value="UBN_AB"/>
    <property type="match status" value="1"/>
</dbReference>
<gene>
    <name evidence="2" type="ORF">M9458_007260</name>
</gene>
<evidence type="ECO:0000259" key="1">
    <source>
        <dbReference type="Pfam" id="PF14075"/>
    </source>
</evidence>
<dbReference type="EMBL" id="JAMKFB020000003">
    <property type="protein sequence ID" value="KAL0198720.1"/>
    <property type="molecule type" value="Genomic_DNA"/>
</dbReference>
<protein>
    <recommendedName>
        <fullName evidence="1">Ubinuclein middle domain-containing protein</fullName>
    </recommendedName>
</protein>
<organism evidence="2 3">
    <name type="scientific">Cirrhinus mrigala</name>
    <name type="common">Mrigala</name>
    <dbReference type="NCBI Taxonomy" id="683832"/>
    <lineage>
        <taxon>Eukaryota</taxon>
        <taxon>Metazoa</taxon>
        <taxon>Chordata</taxon>
        <taxon>Craniata</taxon>
        <taxon>Vertebrata</taxon>
        <taxon>Euteleostomi</taxon>
        <taxon>Actinopterygii</taxon>
        <taxon>Neopterygii</taxon>
        <taxon>Teleostei</taxon>
        <taxon>Ostariophysi</taxon>
        <taxon>Cypriniformes</taxon>
        <taxon>Cyprinidae</taxon>
        <taxon>Labeoninae</taxon>
        <taxon>Labeonini</taxon>
        <taxon>Cirrhinus</taxon>
    </lineage>
</organism>
<name>A0ABD0RJL7_CIRMR</name>
<feature type="non-terminal residue" evidence="2">
    <location>
        <position position="1"/>
    </location>
</feature>
<accession>A0ABD0RJL7</accession>
<evidence type="ECO:0000313" key="2">
    <source>
        <dbReference type="EMBL" id="KAL0198720.1"/>
    </source>
</evidence>
<feature type="domain" description="Ubinuclein middle" evidence="1">
    <location>
        <begin position="1"/>
        <end position="74"/>
    </location>
</feature>
<keyword evidence="3" id="KW-1185">Reference proteome</keyword>
<proteinExistence type="predicted"/>
<dbReference type="InterPro" id="IPR026947">
    <property type="entry name" value="UBN_middle_dom"/>
</dbReference>
<dbReference type="AlphaFoldDB" id="A0ABD0RJL7"/>
<dbReference type="Proteomes" id="UP001529510">
    <property type="component" value="Unassembled WGS sequence"/>
</dbReference>
<feature type="non-terminal residue" evidence="2">
    <location>
        <position position="76"/>
    </location>
</feature>